<dbReference type="AlphaFoldDB" id="A0A4R5DVX7"/>
<reference evidence="1 2" key="1">
    <citation type="submission" date="2019-03" db="EMBL/GenBank/DDBJ databases">
        <title>Dyadobacter AR-3-6 sp. nov., isolated from arctic soil.</title>
        <authorList>
            <person name="Chaudhary D.K."/>
        </authorList>
    </citation>
    <scope>NUCLEOTIDE SEQUENCE [LARGE SCALE GENOMIC DNA]</scope>
    <source>
        <strain evidence="1 2">AR-3-6</strain>
    </source>
</reference>
<dbReference type="EMBL" id="SMFL01000004">
    <property type="protein sequence ID" value="TDE15183.1"/>
    <property type="molecule type" value="Genomic_DNA"/>
</dbReference>
<accession>A0A4R5DVX7</accession>
<gene>
    <name evidence="1" type="ORF">E0F88_11700</name>
</gene>
<dbReference type="RefSeq" id="WP_131958446.1">
    <property type="nucleotide sequence ID" value="NZ_SMFL01000004.1"/>
</dbReference>
<protein>
    <submittedName>
        <fullName evidence="1">Uncharacterized protein</fullName>
    </submittedName>
</protein>
<comment type="caution">
    <text evidence="1">The sequence shown here is derived from an EMBL/GenBank/DDBJ whole genome shotgun (WGS) entry which is preliminary data.</text>
</comment>
<evidence type="ECO:0000313" key="1">
    <source>
        <dbReference type="EMBL" id="TDE15183.1"/>
    </source>
</evidence>
<proteinExistence type="predicted"/>
<keyword evidence="2" id="KW-1185">Reference proteome</keyword>
<sequence>MASNGKNGVARYWKNGVRVTLGKDTDMSAATAIVVKDNDVYVVGWGGKPNGHLYAKYWKNGVEVFLTDQSENLSIAKDIVIIDNDVFIVGYVEKYLEKGGVTSEAKIWKNGVAGPLPSGTTASSIFVFNNDIYVAGTGTGTPFERAIYWKNGEPNFISDGTKTAWATSIFVKNP</sequence>
<dbReference type="Proteomes" id="UP000294850">
    <property type="component" value="Unassembled WGS sequence"/>
</dbReference>
<organism evidence="1 2">
    <name type="scientific">Dyadobacter psychrotolerans</name>
    <dbReference type="NCBI Taxonomy" id="2541721"/>
    <lineage>
        <taxon>Bacteria</taxon>
        <taxon>Pseudomonadati</taxon>
        <taxon>Bacteroidota</taxon>
        <taxon>Cytophagia</taxon>
        <taxon>Cytophagales</taxon>
        <taxon>Spirosomataceae</taxon>
        <taxon>Dyadobacter</taxon>
    </lineage>
</organism>
<evidence type="ECO:0000313" key="2">
    <source>
        <dbReference type="Proteomes" id="UP000294850"/>
    </source>
</evidence>
<name>A0A4R5DVX7_9BACT</name>
<dbReference type="OrthoDB" id="708305at2"/>